<keyword evidence="6" id="KW-0862">Zinc</keyword>
<comment type="cofactor">
    <cofactor evidence="1">
        <name>Zn(2+)</name>
        <dbReference type="ChEBI" id="CHEBI:29105"/>
    </cofactor>
</comment>
<organism evidence="12">
    <name type="scientific">hydrothermal vent metagenome</name>
    <dbReference type="NCBI Taxonomy" id="652676"/>
    <lineage>
        <taxon>unclassified sequences</taxon>
        <taxon>metagenomes</taxon>
        <taxon>ecological metagenomes</taxon>
    </lineage>
</organism>
<proteinExistence type="inferred from homology"/>
<protein>
    <recommendedName>
        <fullName evidence="9">oligopeptidase A</fullName>
        <ecNumber evidence="9">3.4.24.70</ecNumber>
    </recommendedName>
</protein>
<dbReference type="PANTHER" id="PTHR43660:SF1">
    <property type="entry name" value="DIPEPTIDYL CARBOXYPEPTIDASE"/>
    <property type="match status" value="1"/>
</dbReference>
<dbReference type="GO" id="GO:0004222">
    <property type="term" value="F:metalloendopeptidase activity"/>
    <property type="evidence" value="ECO:0007669"/>
    <property type="project" value="UniProtKB-EC"/>
</dbReference>
<dbReference type="PANTHER" id="PTHR43660">
    <property type="entry name" value="DIPEPTIDYL CARBOXYPEPTIDASE"/>
    <property type="match status" value="1"/>
</dbReference>
<dbReference type="InterPro" id="IPR024079">
    <property type="entry name" value="MetalloPept_cat_dom_sf"/>
</dbReference>
<dbReference type="EMBL" id="UOGF01000085">
    <property type="protein sequence ID" value="VAX32252.1"/>
    <property type="molecule type" value="Genomic_DNA"/>
</dbReference>
<comment type="catalytic activity">
    <reaction evidence="8">
        <text>Hydrolysis of oligopeptides, with broad specificity. Gly or Ala commonly occur as P1 or P1' residues, but more distant residues are also important, as is shown by the fact that Z-Gly-Pro-Gly-|-Gly-Pro-Ala is cleaved, but not Z-(Gly)(5).</text>
        <dbReference type="EC" id="3.4.24.70"/>
    </reaction>
</comment>
<name>A0A3B1CV39_9ZZZZ</name>
<keyword evidence="3" id="KW-0645">Protease</keyword>
<dbReference type="Pfam" id="PF01432">
    <property type="entry name" value="Peptidase_M3"/>
    <property type="match status" value="1"/>
</dbReference>
<dbReference type="InterPro" id="IPR024077">
    <property type="entry name" value="Neurolysin/TOP_dom2"/>
</dbReference>
<dbReference type="CDD" id="cd06456">
    <property type="entry name" value="M3A_DCP"/>
    <property type="match status" value="1"/>
</dbReference>
<dbReference type="InterPro" id="IPR001567">
    <property type="entry name" value="Pept_M3A_M3B_dom"/>
</dbReference>
<dbReference type="InterPro" id="IPR024080">
    <property type="entry name" value="Neurolysin/TOP_N"/>
</dbReference>
<dbReference type="Pfam" id="PF19310">
    <property type="entry name" value="TOP_N"/>
    <property type="match status" value="1"/>
</dbReference>
<evidence type="ECO:0000256" key="7">
    <source>
        <dbReference type="ARBA" id="ARBA00023049"/>
    </source>
</evidence>
<evidence type="ECO:0000259" key="10">
    <source>
        <dbReference type="Pfam" id="PF01432"/>
    </source>
</evidence>
<evidence type="ECO:0000256" key="8">
    <source>
        <dbReference type="ARBA" id="ARBA00024603"/>
    </source>
</evidence>
<reference evidence="12" key="1">
    <citation type="submission" date="2018-06" db="EMBL/GenBank/DDBJ databases">
        <authorList>
            <person name="Zhirakovskaya E."/>
        </authorList>
    </citation>
    <scope>NUCLEOTIDE SEQUENCE</scope>
</reference>
<comment type="similarity">
    <text evidence="2">Belongs to the peptidase M3 family.</text>
</comment>
<evidence type="ECO:0000313" key="12">
    <source>
        <dbReference type="EMBL" id="VAX32252.1"/>
    </source>
</evidence>
<evidence type="ECO:0000256" key="9">
    <source>
        <dbReference type="ARBA" id="ARBA00026100"/>
    </source>
</evidence>
<dbReference type="Gene3D" id="1.20.1050.40">
    <property type="entry name" value="Endopeptidase. Chain P, domain 1"/>
    <property type="match status" value="1"/>
</dbReference>
<dbReference type="GO" id="GO:0046872">
    <property type="term" value="F:metal ion binding"/>
    <property type="evidence" value="ECO:0007669"/>
    <property type="project" value="UniProtKB-KW"/>
</dbReference>
<evidence type="ECO:0000259" key="11">
    <source>
        <dbReference type="Pfam" id="PF19310"/>
    </source>
</evidence>
<dbReference type="InterPro" id="IPR045666">
    <property type="entry name" value="OpdA_N"/>
</dbReference>
<dbReference type="GO" id="GO:0005829">
    <property type="term" value="C:cytosol"/>
    <property type="evidence" value="ECO:0007669"/>
    <property type="project" value="UniProtKB-ARBA"/>
</dbReference>
<evidence type="ECO:0000256" key="6">
    <source>
        <dbReference type="ARBA" id="ARBA00022833"/>
    </source>
</evidence>
<keyword evidence="4" id="KW-0479">Metal-binding</keyword>
<evidence type="ECO:0000256" key="5">
    <source>
        <dbReference type="ARBA" id="ARBA00022801"/>
    </source>
</evidence>
<evidence type="ECO:0000256" key="4">
    <source>
        <dbReference type="ARBA" id="ARBA00022723"/>
    </source>
</evidence>
<evidence type="ECO:0000256" key="2">
    <source>
        <dbReference type="ARBA" id="ARBA00006040"/>
    </source>
</evidence>
<dbReference type="InterPro" id="IPR045090">
    <property type="entry name" value="Pept_M3A_M3B"/>
</dbReference>
<dbReference type="FunFam" id="3.40.390.10:FF:000009">
    <property type="entry name" value="Oligopeptidase A"/>
    <property type="match status" value="1"/>
</dbReference>
<gene>
    <name evidence="12" type="ORF">MNBD_NITROSPIRAE01-371</name>
</gene>
<sequence length="682" mass="77631">MTNPLLNANGLPQFSKIKPEHVIPAVDQLLHENRQKLTTLLAANGTYTWQNLIHPLEAADEKLDRAFSPISHLNAVVNSEALREVYNACLPKLSDYATELGQHEGLFRAYTQIAEGPEYATLDAAQKKIIDNALRDFRLSGIGLGSEDKARYKVFMKKLSTLSSQFSDNILDATNAWKKEVSDEKQLAGLPESAVAMAKQIAEREGLSGWVFNLEFPSYLPVMTYADDRALREVLYRAYVTRASDQGPNAGKWDNSQNMEEILALRHQIAALLGFENYADYSLATKMATSTDQVMSFLNELAEKSHAMAQQDLQEVRDFAKAEHGFEGLEAWDLPYYSEKLQEHKYAITQEELKPYFSVDHALAGLFAVVNRLYGLTITAIEGVETWHEDVRFFEIRDRDNQVRGQFFLDLYARPHKRGGAWMGDCMTRKRTEDGIQTPVAYLVCNFSPPVGDSPALFTHDEVQTLFHEFGHGLHHMLTQVDYLGVSGIGGVPWDAVELPSQFMENWCWQKEALDLFARHYQTKEKLPEEMFQRMLAAKNFQSAMQMVRQLEFALFDFRIHMEFDPKKGGRVFEILEQVRKQVSVMQTPAFNRFPHSFSHIFAGGYSAGYYSYKWAEVLSADAFSLFEERGIFDQETGLQFMTMILEQGGSREPMEMFVNFRGREPEINALLRHSGLGVETA</sequence>
<dbReference type="InterPro" id="IPR034005">
    <property type="entry name" value="M3A_DCP"/>
</dbReference>
<dbReference type="NCBIfam" id="NF008159">
    <property type="entry name" value="PRK10911.1"/>
    <property type="match status" value="1"/>
</dbReference>
<keyword evidence="5 12" id="KW-0378">Hydrolase</keyword>
<dbReference type="Gene3D" id="1.10.1370.10">
    <property type="entry name" value="Neurolysin, domain 3"/>
    <property type="match status" value="1"/>
</dbReference>
<feature type="domain" description="Peptidase M3A/M3B catalytic" evidence="10">
    <location>
        <begin position="222"/>
        <end position="676"/>
    </location>
</feature>
<evidence type="ECO:0000256" key="1">
    <source>
        <dbReference type="ARBA" id="ARBA00001947"/>
    </source>
</evidence>
<feature type="domain" description="Oligopeptidase A N-terminal" evidence="11">
    <location>
        <begin position="27"/>
        <end position="149"/>
    </location>
</feature>
<dbReference type="AlphaFoldDB" id="A0A3B1CV39"/>
<dbReference type="Gene3D" id="3.40.390.10">
    <property type="entry name" value="Collagenase (Catalytic Domain)"/>
    <property type="match status" value="1"/>
</dbReference>
<keyword evidence="7" id="KW-0482">Metalloprotease</keyword>
<accession>A0A3B1CV39</accession>
<dbReference type="EC" id="3.4.24.70" evidence="9"/>
<dbReference type="GO" id="GO:0006508">
    <property type="term" value="P:proteolysis"/>
    <property type="evidence" value="ECO:0007669"/>
    <property type="project" value="UniProtKB-KW"/>
</dbReference>
<evidence type="ECO:0000256" key="3">
    <source>
        <dbReference type="ARBA" id="ARBA00022670"/>
    </source>
</evidence>
<dbReference type="SUPFAM" id="SSF55486">
    <property type="entry name" value="Metalloproteases ('zincins'), catalytic domain"/>
    <property type="match status" value="1"/>
</dbReference>